<gene>
    <name evidence="3" type="ORF">GGQ86_002621</name>
    <name evidence="2" type="ORF">XFLAVUS301_25370</name>
</gene>
<dbReference type="AlphaFoldDB" id="A0A9W6FMD9"/>
<dbReference type="SUPFAM" id="SSF56281">
    <property type="entry name" value="Metallo-hydrolase/oxidoreductase"/>
    <property type="match status" value="1"/>
</dbReference>
<evidence type="ECO:0000259" key="1">
    <source>
        <dbReference type="SMART" id="SM00849"/>
    </source>
</evidence>
<comment type="caution">
    <text evidence="2">The sequence shown here is derived from an EMBL/GenBank/DDBJ whole genome shotgun (WGS) entry which is preliminary data.</text>
</comment>
<dbReference type="SMART" id="SM00849">
    <property type="entry name" value="Lactamase_B"/>
    <property type="match status" value="1"/>
</dbReference>
<dbReference type="PANTHER" id="PTHR46018">
    <property type="entry name" value="ZINC PHOSPHODIESTERASE ELAC PROTEIN 1"/>
    <property type="match status" value="1"/>
</dbReference>
<dbReference type="RefSeq" id="WP_281807764.1">
    <property type="nucleotide sequence ID" value="NZ_BSDO01000003.1"/>
</dbReference>
<dbReference type="Gene3D" id="3.60.15.10">
    <property type="entry name" value="Ribonuclease Z/Hydroxyacylglutathione hydrolase-like"/>
    <property type="match status" value="1"/>
</dbReference>
<evidence type="ECO:0000313" key="3">
    <source>
        <dbReference type="EMBL" id="MDR6334145.1"/>
    </source>
</evidence>
<dbReference type="InterPro" id="IPR001279">
    <property type="entry name" value="Metallo-B-lactamas"/>
</dbReference>
<evidence type="ECO:0000313" key="4">
    <source>
        <dbReference type="Proteomes" id="UP001144397"/>
    </source>
</evidence>
<dbReference type="Proteomes" id="UP001245370">
    <property type="component" value="Unassembled WGS sequence"/>
</dbReference>
<dbReference type="Pfam" id="PF23023">
    <property type="entry name" value="Anti-Pycsar_Apyc1"/>
    <property type="match status" value="1"/>
</dbReference>
<keyword evidence="5" id="KW-1185">Reference proteome</keyword>
<dbReference type="EMBL" id="JAVDPY010000004">
    <property type="protein sequence ID" value="MDR6334145.1"/>
    <property type="molecule type" value="Genomic_DNA"/>
</dbReference>
<sequence length="247" mass="26643">MKLKVVGCGDAFGSGGRGNSCYHVETDGHVATLDFGASSLVQMHRFGIDSSGFHQVFISHLHGDHFGGLPFLLLDGQFVHQRTTPLTIIGPPGTKVRLDAAMEVLFPKMATNDWRFDFEVKEVEPGSTSRHGPLTLTTAQVIHASGAPSTALRITDGKRTLAFSGDTEWTDALLPIADGADLFICECFAFAGSPHGHMAYETIAAKRAALGAKHILLTHMGDEMWARRGEVDQTHFTVAEDGLELSI</sequence>
<reference evidence="2" key="1">
    <citation type="submission" date="2022-12" db="EMBL/GenBank/DDBJ databases">
        <title>Reference genome sequencing for broad-spectrum identification of bacterial and archaeal isolates by mass spectrometry.</title>
        <authorList>
            <person name="Sekiguchi Y."/>
            <person name="Tourlousse D.M."/>
        </authorList>
    </citation>
    <scope>NUCLEOTIDE SEQUENCE</scope>
    <source>
        <strain evidence="2">301</strain>
    </source>
</reference>
<dbReference type="GO" id="GO:0042781">
    <property type="term" value="F:3'-tRNA processing endoribonuclease activity"/>
    <property type="evidence" value="ECO:0007669"/>
    <property type="project" value="TreeGrafter"/>
</dbReference>
<dbReference type="CDD" id="cd07740">
    <property type="entry name" value="metallo-hydrolase-like_MBL-fold"/>
    <property type="match status" value="1"/>
</dbReference>
<dbReference type="PANTHER" id="PTHR46018:SF7">
    <property type="entry name" value="RIBONUCLEASE Z"/>
    <property type="match status" value="1"/>
</dbReference>
<accession>A0A9W6FMD9</accession>
<dbReference type="GeneID" id="95763320"/>
<evidence type="ECO:0000313" key="5">
    <source>
        <dbReference type="Proteomes" id="UP001245370"/>
    </source>
</evidence>
<protein>
    <submittedName>
        <fullName evidence="2">MBL fold metallo-hydrolase</fullName>
    </submittedName>
    <submittedName>
        <fullName evidence="3">Ribonuclease BN (tRNA processing enzyme)</fullName>
    </submittedName>
</protein>
<name>A0A9W6FMD9_XANFL</name>
<dbReference type="EMBL" id="BSDO01000003">
    <property type="protein sequence ID" value="GLI22863.1"/>
    <property type="molecule type" value="Genomic_DNA"/>
</dbReference>
<dbReference type="InterPro" id="IPR036866">
    <property type="entry name" value="RibonucZ/Hydroxyglut_hydro"/>
</dbReference>
<reference evidence="3 5" key="2">
    <citation type="submission" date="2023-07" db="EMBL/GenBank/DDBJ databases">
        <title>Genomic Encyclopedia of Type Strains, Phase IV (KMG-IV): sequencing the most valuable type-strain genomes for metagenomic binning, comparative biology and taxonomic classification.</title>
        <authorList>
            <person name="Goeker M."/>
        </authorList>
    </citation>
    <scope>NUCLEOTIDE SEQUENCE [LARGE SCALE GENOMIC DNA]</scope>
    <source>
        <strain evidence="3 5">DSM 338</strain>
    </source>
</reference>
<feature type="domain" description="Metallo-beta-lactamase" evidence="1">
    <location>
        <begin position="18"/>
        <end position="219"/>
    </location>
</feature>
<organism evidence="2 4">
    <name type="scientific">Xanthobacter flavus</name>
    <dbReference type="NCBI Taxonomy" id="281"/>
    <lineage>
        <taxon>Bacteria</taxon>
        <taxon>Pseudomonadati</taxon>
        <taxon>Pseudomonadota</taxon>
        <taxon>Alphaproteobacteria</taxon>
        <taxon>Hyphomicrobiales</taxon>
        <taxon>Xanthobacteraceae</taxon>
        <taxon>Xanthobacter</taxon>
    </lineage>
</organism>
<proteinExistence type="predicted"/>
<dbReference type="Proteomes" id="UP001144397">
    <property type="component" value="Unassembled WGS sequence"/>
</dbReference>
<evidence type="ECO:0000313" key="2">
    <source>
        <dbReference type="EMBL" id="GLI22863.1"/>
    </source>
</evidence>